<evidence type="ECO:0000313" key="4">
    <source>
        <dbReference type="EMBL" id="MFC6869796.1"/>
    </source>
</evidence>
<keyword evidence="2" id="KW-0472">Membrane</keyword>
<name>A0ABW2C3N3_9PSEU</name>
<keyword evidence="2" id="KW-1133">Transmembrane helix</keyword>
<dbReference type="EMBL" id="JBHSXX010000001">
    <property type="protein sequence ID" value="MFC6869796.1"/>
    <property type="molecule type" value="Genomic_DNA"/>
</dbReference>
<reference evidence="5" key="1">
    <citation type="journal article" date="2019" name="Int. J. Syst. Evol. Microbiol.">
        <title>The Global Catalogue of Microorganisms (GCM) 10K type strain sequencing project: providing services to taxonomists for standard genome sequencing and annotation.</title>
        <authorList>
            <consortium name="The Broad Institute Genomics Platform"/>
            <consortium name="The Broad Institute Genome Sequencing Center for Infectious Disease"/>
            <person name="Wu L."/>
            <person name="Ma J."/>
        </authorList>
    </citation>
    <scope>NUCLEOTIDE SEQUENCE [LARGE SCALE GENOMIC DNA]</scope>
    <source>
        <strain evidence="5">KCTC 32255</strain>
    </source>
</reference>
<feature type="compositionally biased region" description="Low complexity" evidence="1">
    <location>
        <begin position="94"/>
        <end position="124"/>
    </location>
</feature>
<keyword evidence="5" id="KW-1185">Reference proteome</keyword>
<dbReference type="Pfam" id="PF26056">
    <property type="entry name" value="DUF8017"/>
    <property type="match status" value="1"/>
</dbReference>
<feature type="transmembrane region" description="Helical" evidence="2">
    <location>
        <begin position="65"/>
        <end position="88"/>
    </location>
</feature>
<evidence type="ECO:0000259" key="3">
    <source>
        <dbReference type="Pfam" id="PF26056"/>
    </source>
</evidence>
<dbReference type="RefSeq" id="WP_345401051.1">
    <property type="nucleotide sequence ID" value="NZ_BAABLA010000103.1"/>
</dbReference>
<dbReference type="Proteomes" id="UP001596337">
    <property type="component" value="Unassembled WGS sequence"/>
</dbReference>
<evidence type="ECO:0000313" key="5">
    <source>
        <dbReference type="Proteomes" id="UP001596337"/>
    </source>
</evidence>
<evidence type="ECO:0000256" key="2">
    <source>
        <dbReference type="SAM" id="Phobius"/>
    </source>
</evidence>
<comment type="caution">
    <text evidence="4">The sequence shown here is derived from an EMBL/GenBank/DDBJ whole genome shotgun (WGS) entry which is preliminary data.</text>
</comment>
<feature type="region of interest" description="Disordered" evidence="1">
    <location>
        <begin position="94"/>
        <end position="135"/>
    </location>
</feature>
<organism evidence="4 5">
    <name type="scientific">Haloechinothrix salitolerans</name>
    <dbReference type="NCBI Taxonomy" id="926830"/>
    <lineage>
        <taxon>Bacteria</taxon>
        <taxon>Bacillati</taxon>
        <taxon>Actinomycetota</taxon>
        <taxon>Actinomycetes</taxon>
        <taxon>Pseudonocardiales</taxon>
        <taxon>Pseudonocardiaceae</taxon>
        <taxon>Haloechinothrix</taxon>
    </lineage>
</organism>
<feature type="domain" description="DUF8017" evidence="3">
    <location>
        <begin position="141"/>
        <end position="330"/>
    </location>
</feature>
<gene>
    <name evidence="4" type="ORF">ACFQGD_21885</name>
</gene>
<proteinExistence type="predicted"/>
<keyword evidence="2" id="KW-0812">Transmembrane</keyword>
<accession>A0ABW2C3N3</accession>
<evidence type="ECO:0000256" key="1">
    <source>
        <dbReference type="SAM" id="MobiDB-lite"/>
    </source>
</evidence>
<dbReference type="InterPro" id="IPR058330">
    <property type="entry name" value="DUF8017"/>
</dbReference>
<feature type="region of interest" description="Disordered" evidence="1">
    <location>
        <begin position="1"/>
        <end position="33"/>
    </location>
</feature>
<sequence>MSYPGGWEGQQVDPFTGDPIPHHYPPRTGYQQPHYQQNQTDWQREYGGFGMYQPPEPPRKSRGPLILALAVGLVVLLSAGGVVAVLTLRSDQSSAAASGPVTSAPPAAPPSAERSSSEQEPSAPGRRTQELPSQQEIRIDAVTSGWQGVWSPKDNVAYDVPEKGWQIATPSTLAGFENPNGDTAIMRGVSTYKDNYCGEPVEGWHRARVGTQTAGDLEPSKAAVAATQFWGAAAGELPVDSKKVSPTAAKEVSIAEGSLTAHVSSAMVPLPEQQGEKCADADKIRLSVAAFQPAPGADTIILILYTDVGVDDELATDVSDKIIASLRPYEG</sequence>
<protein>
    <recommendedName>
        <fullName evidence="3">DUF8017 domain-containing protein</fullName>
    </recommendedName>
</protein>